<comment type="cofactor">
    <cofactor evidence="2">
        <name>Zn(2+)</name>
        <dbReference type="ChEBI" id="CHEBI:29105"/>
    </cofactor>
</comment>
<name>A0A0K1JNU9_9MICO</name>
<dbReference type="GO" id="GO:0016020">
    <property type="term" value="C:membrane"/>
    <property type="evidence" value="ECO:0007669"/>
    <property type="project" value="TreeGrafter"/>
</dbReference>
<evidence type="ECO:0000256" key="14">
    <source>
        <dbReference type="SAM" id="MobiDB-lite"/>
    </source>
</evidence>
<evidence type="ECO:0000313" key="18">
    <source>
        <dbReference type="Proteomes" id="UP000066480"/>
    </source>
</evidence>
<proteinExistence type="inferred from homology"/>
<evidence type="ECO:0000259" key="16">
    <source>
        <dbReference type="Pfam" id="PF17900"/>
    </source>
</evidence>
<feature type="region of interest" description="Disordered" evidence="14">
    <location>
        <begin position="1"/>
        <end position="29"/>
    </location>
</feature>
<evidence type="ECO:0000256" key="3">
    <source>
        <dbReference type="ARBA" id="ARBA00010136"/>
    </source>
</evidence>
<gene>
    <name evidence="17" type="ORF">VV02_25380</name>
</gene>
<comment type="catalytic activity">
    <reaction evidence="1">
        <text>Release of an N-terminal amino acid, Xaa-|-Yaa- from a peptide, amide or arylamide. Xaa is preferably Ala, but may be most amino acids including Pro (slow action). When a terminal hydrophobic residue is followed by a prolyl residue, the two may be released as an intact Xaa-Pro dipeptide.</text>
        <dbReference type="EC" id="3.4.11.2"/>
    </reaction>
</comment>
<dbReference type="InterPro" id="IPR014782">
    <property type="entry name" value="Peptidase_M1_dom"/>
</dbReference>
<dbReference type="GO" id="GO:0016285">
    <property type="term" value="F:alanyl aminopeptidase activity"/>
    <property type="evidence" value="ECO:0007669"/>
    <property type="project" value="UniProtKB-EC"/>
</dbReference>
<dbReference type="PANTHER" id="PTHR11533:SF174">
    <property type="entry name" value="PUROMYCIN-SENSITIVE AMINOPEPTIDASE-RELATED"/>
    <property type="match status" value="1"/>
</dbReference>
<dbReference type="EMBL" id="CP011112">
    <property type="protein sequence ID" value="AKU18399.1"/>
    <property type="molecule type" value="Genomic_DNA"/>
</dbReference>
<dbReference type="InterPro" id="IPR027268">
    <property type="entry name" value="Peptidase_M4/M1_CTD_sf"/>
</dbReference>
<evidence type="ECO:0000256" key="13">
    <source>
        <dbReference type="ARBA" id="ARBA00031533"/>
    </source>
</evidence>
<dbReference type="AlphaFoldDB" id="A0A0K1JNU9"/>
<dbReference type="EC" id="3.4.11.2" evidence="4"/>
<dbReference type="GO" id="GO:0006508">
    <property type="term" value="P:proteolysis"/>
    <property type="evidence" value="ECO:0007669"/>
    <property type="project" value="UniProtKB-KW"/>
</dbReference>
<keyword evidence="7" id="KW-0645">Protease</keyword>
<dbReference type="GO" id="GO:0042277">
    <property type="term" value="F:peptide binding"/>
    <property type="evidence" value="ECO:0007669"/>
    <property type="project" value="TreeGrafter"/>
</dbReference>
<dbReference type="CDD" id="cd09603">
    <property type="entry name" value="M1_APN_like"/>
    <property type="match status" value="1"/>
</dbReference>
<evidence type="ECO:0000256" key="9">
    <source>
        <dbReference type="ARBA" id="ARBA00022801"/>
    </source>
</evidence>
<dbReference type="STRING" id="571913.VV02_25380"/>
<dbReference type="SUPFAM" id="SSF63737">
    <property type="entry name" value="Leukotriene A4 hydrolase N-terminal domain"/>
    <property type="match status" value="1"/>
</dbReference>
<feature type="domain" description="Peptidase M1 membrane alanine aminopeptidase" evidence="15">
    <location>
        <begin position="244"/>
        <end position="434"/>
    </location>
</feature>
<evidence type="ECO:0000256" key="2">
    <source>
        <dbReference type="ARBA" id="ARBA00001947"/>
    </source>
</evidence>
<dbReference type="Proteomes" id="UP000066480">
    <property type="component" value="Chromosome"/>
</dbReference>
<dbReference type="Pfam" id="PF17900">
    <property type="entry name" value="Peptidase_M1_N"/>
    <property type="match status" value="1"/>
</dbReference>
<evidence type="ECO:0000313" key="17">
    <source>
        <dbReference type="EMBL" id="AKU18399.1"/>
    </source>
</evidence>
<evidence type="ECO:0000256" key="10">
    <source>
        <dbReference type="ARBA" id="ARBA00022833"/>
    </source>
</evidence>
<dbReference type="InterPro" id="IPR050344">
    <property type="entry name" value="Peptidase_M1_aminopeptidases"/>
</dbReference>
<dbReference type="GO" id="GO:0070006">
    <property type="term" value="F:metalloaminopeptidase activity"/>
    <property type="evidence" value="ECO:0007669"/>
    <property type="project" value="TreeGrafter"/>
</dbReference>
<protein>
    <recommendedName>
        <fullName evidence="5">Aminopeptidase N</fullName>
        <ecNumber evidence="4">3.4.11.2</ecNumber>
    </recommendedName>
    <alternativeName>
        <fullName evidence="12">Alanine aminopeptidase</fullName>
    </alternativeName>
    <alternativeName>
        <fullName evidence="13">Lysyl aminopeptidase</fullName>
    </alternativeName>
</protein>
<keyword evidence="8" id="KW-0479">Metal-binding</keyword>
<dbReference type="InterPro" id="IPR042097">
    <property type="entry name" value="Aminopeptidase_N-like_N_sf"/>
</dbReference>
<dbReference type="Gene3D" id="1.10.390.10">
    <property type="entry name" value="Neutral Protease Domain 2"/>
    <property type="match status" value="1"/>
</dbReference>
<evidence type="ECO:0000259" key="15">
    <source>
        <dbReference type="Pfam" id="PF01433"/>
    </source>
</evidence>
<organism evidence="17 18">
    <name type="scientific">Luteipulveratus mongoliensis</name>
    <dbReference type="NCBI Taxonomy" id="571913"/>
    <lineage>
        <taxon>Bacteria</taxon>
        <taxon>Bacillati</taxon>
        <taxon>Actinomycetota</taxon>
        <taxon>Actinomycetes</taxon>
        <taxon>Micrococcales</taxon>
        <taxon>Dermacoccaceae</taxon>
        <taxon>Luteipulveratus</taxon>
    </lineage>
</organism>
<feature type="compositionally biased region" description="Basic and acidic residues" evidence="14">
    <location>
        <begin position="1"/>
        <end position="20"/>
    </location>
</feature>
<keyword evidence="9" id="KW-0378">Hydrolase</keyword>
<evidence type="ECO:0000256" key="6">
    <source>
        <dbReference type="ARBA" id="ARBA00022438"/>
    </source>
</evidence>
<dbReference type="InterPro" id="IPR001930">
    <property type="entry name" value="Peptidase_M1"/>
</dbReference>
<reference evidence="17 18" key="1">
    <citation type="submission" date="2015-03" db="EMBL/GenBank/DDBJ databases">
        <title>Luteipulveratus halotolerans sp. nov., a novel actinobacterium (Dermacoccaceae) from Sarawak, Malaysia.</title>
        <authorList>
            <person name="Juboi H."/>
            <person name="Basik A."/>
            <person name="Shamsul S.S."/>
            <person name="Arnold P."/>
            <person name="Schmitt E.K."/>
            <person name="Sanglier J.-J."/>
            <person name="Yeo T."/>
        </authorList>
    </citation>
    <scope>NUCLEOTIDE SEQUENCE [LARGE SCALE GENOMIC DNA]</scope>
    <source>
        <strain evidence="17 18">MN07-A0370</strain>
    </source>
</reference>
<dbReference type="Pfam" id="PF01433">
    <property type="entry name" value="Peptidase_M1"/>
    <property type="match status" value="1"/>
</dbReference>
<keyword evidence="6" id="KW-0031">Aminopeptidase</keyword>
<accession>A0A0K1JNU9</accession>
<evidence type="ECO:0000256" key="7">
    <source>
        <dbReference type="ARBA" id="ARBA00022670"/>
    </source>
</evidence>
<keyword evidence="11" id="KW-0482">Metalloprotease</keyword>
<feature type="domain" description="Aminopeptidase N-like N-terminal" evidence="16">
    <location>
        <begin position="35"/>
        <end position="204"/>
    </location>
</feature>
<dbReference type="PATRIC" id="fig|571913.6.peg.5143"/>
<dbReference type="SUPFAM" id="SSF55486">
    <property type="entry name" value="Metalloproteases ('zincins'), catalytic domain"/>
    <property type="match status" value="1"/>
</dbReference>
<dbReference type="PRINTS" id="PR00756">
    <property type="entry name" value="ALADIPTASE"/>
</dbReference>
<dbReference type="InterPro" id="IPR045357">
    <property type="entry name" value="Aminopeptidase_N-like_N"/>
</dbReference>
<keyword evidence="10" id="KW-0862">Zinc</keyword>
<dbReference type="PANTHER" id="PTHR11533">
    <property type="entry name" value="PROTEASE M1 ZINC METALLOPROTEASE"/>
    <property type="match status" value="1"/>
</dbReference>
<evidence type="ECO:0000256" key="1">
    <source>
        <dbReference type="ARBA" id="ARBA00000098"/>
    </source>
</evidence>
<dbReference type="GO" id="GO:0005615">
    <property type="term" value="C:extracellular space"/>
    <property type="evidence" value="ECO:0007669"/>
    <property type="project" value="TreeGrafter"/>
</dbReference>
<evidence type="ECO:0000256" key="5">
    <source>
        <dbReference type="ARBA" id="ARBA00015611"/>
    </source>
</evidence>
<dbReference type="GO" id="GO:0005737">
    <property type="term" value="C:cytoplasm"/>
    <property type="evidence" value="ECO:0007669"/>
    <property type="project" value="TreeGrafter"/>
</dbReference>
<dbReference type="GO" id="GO:0008270">
    <property type="term" value="F:zinc ion binding"/>
    <property type="evidence" value="ECO:0007669"/>
    <property type="project" value="InterPro"/>
</dbReference>
<comment type="similarity">
    <text evidence="3">Belongs to the peptidase M1 family.</text>
</comment>
<evidence type="ECO:0000256" key="8">
    <source>
        <dbReference type="ARBA" id="ARBA00022723"/>
    </source>
</evidence>
<evidence type="ECO:0000256" key="12">
    <source>
        <dbReference type="ARBA" id="ARBA00029811"/>
    </source>
</evidence>
<sequence length="452" mass="50744">MDRQPDRSVDRGSVRRRPEADPYLPGHGDPSYAVTNYDLDLDYALENNHLSGRATLTLRACVDLDELTLDLHALKVVKVTGLKVKRHTHRSGRLRLMLAESLAAGDEATVTIAYRGVPKVVPDKIGEAGWEELEDGVIVASQPGGAPSWFPCNDRPDDKATYRITVTAASDYLVVANGQRTDQRRRASRTTWTYEMTDPMATYLATVQIGRYAEHKIRAAVPMTAAVPPARRRAFDDAFGDQPKMLDLYIRLFGPYPFDSYRVVITDDELEIPLEAQGLSIFGSNFLNRDWDSQRLIAHELSHQWFGNAVTLESLKDIWLHEGFACYSEWLWSQESGGPSTDHRARHHWERLSHLGQRLILGDPGADDVFDDRVYKRGALTLHAIRLTIGDDAFFEALRTWVVRHRGGNVRTEDFVRLVEKVSGTSIQGLIDDWVYSGTLPPLPASNQAAPA</sequence>
<dbReference type="KEGG" id="lmoi:VV02_25380"/>
<evidence type="ECO:0000256" key="4">
    <source>
        <dbReference type="ARBA" id="ARBA00012564"/>
    </source>
</evidence>
<keyword evidence="18" id="KW-1185">Reference proteome</keyword>
<dbReference type="GO" id="GO:0043171">
    <property type="term" value="P:peptide catabolic process"/>
    <property type="evidence" value="ECO:0007669"/>
    <property type="project" value="TreeGrafter"/>
</dbReference>
<dbReference type="Gene3D" id="2.60.40.1730">
    <property type="entry name" value="tricorn interacting facor f3 domain"/>
    <property type="match status" value="1"/>
</dbReference>
<evidence type="ECO:0000256" key="11">
    <source>
        <dbReference type="ARBA" id="ARBA00023049"/>
    </source>
</evidence>